<dbReference type="EMBL" id="NGMM01000003">
    <property type="protein sequence ID" value="OTP15990.1"/>
    <property type="molecule type" value="Genomic_DNA"/>
</dbReference>
<feature type="transmembrane region" description="Helical" evidence="1">
    <location>
        <begin position="272"/>
        <end position="301"/>
    </location>
</feature>
<name>A0A242K6Q4_9ENTE</name>
<dbReference type="GO" id="GO:0140359">
    <property type="term" value="F:ABC-type transporter activity"/>
    <property type="evidence" value="ECO:0007669"/>
    <property type="project" value="InterPro"/>
</dbReference>
<evidence type="ECO:0000313" key="2">
    <source>
        <dbReference type="EMBL" id="OTP15990.1"/>
    </source>
</evidence>
<evidence type="ECO:0000256" key="1">
    <source>
        <dbReference type="SAM" id="Phobius"/>
    </source>
</evidence>
<dbReference type="RefSeq" id="WP_170924776.1">
    <property type="nucleotide sequence ID" value="NZ_CP147247.1"/>
</dbReference>
<dbReference type="EMBL" id="CP147247">
    <property type="protein sequence ID" value="WYJ92303.1"/>
    <property type="molecule type" value="Genomic_DNA"/>
</dbReference>
<feature type="transmembrane region" description="Helical" evidence="1">
    <location>
        <begin position="308"/>
        <end position="335"/>
    </location>
</feature>
<gene>
    <name evidence="2" type="ORF">A5888_002204</name>
    <name evidence="3" type="ORF">A5888_004076</name>
</gene>
<dbReference type="Proteomes" id="UP000195141">
    <property type="component" value="Chromosome"/>
</dbReference>
<keyword evidence="1" id="KW-0812">Transmembrane</keyword>
<sequence>MFEWVKWKRNPKNLLLLGILFVSLAVQLTNQWDRSTRIGAEDHEVLKAMADEIQPPQGYLGTPEPYKMLHHLDENGVFLSEKDEAQYKTVVAILYLLEDENTARNNRAWEEQLAVQTERLTLQKEYIEAGGTEWTLLSLKEVNQQLARNEWLRTKGLTIEEMTASPKGVYFIYSLLQQAMVFGGLILVVALFFFDYLSNEYERKTYLFMSVQPVSKWQRYFRKVKTAVWITGGTYILYLGIGFSVASLLFGTGSVHYPIIVETATTFYPISVGSYILAVASQQLLFMVFIIQILLLLSLVLKNALEVLATFLVLLFLPNILAYVIPAVSHIGQWLPFFYMDVTRYLTEGFGFSEAFLLGITVLVLGNITIFQVSKWTVRRLR</sequence>
<keyword evidence="4" id="KW-1185">Reference proteome</keyword>
<feature type="transmembrane region" description="Helical" evidence="1">
    <location>
        <begin position="226"/>
        <end position="252"/>
    </location>
</feature>
<evidence type="ECO:0000313" key="3">
    <source>
        <dbReference type="EMBL" id="WYJ92303.1"/>
    </source>
</evidence>
<protein>
    <submittedName>
        <fullName evidence="2">Uncharacterized protein</fullName>
    </submittedName>
</protein>
<reference evidence="3" key="2">
    <citation type="submission" date="2017-05" db="EMBL/GenBank/DDBJ databases">
        <authorList>
            <consortium name="The Broad Institute Genomics Platform"/>
            <consortium name="The Broad Institute Genomic Center for Infectious Diseases"/>
            <person name="Earl A."/>
            <person name="Manson A."/>
            <person name="Schwartman J."/>
            <person name="Gilmore M."/>
            <person name="Abouelleil A."/>
            <person name="Cao P."/>
            <person name="Chapman S."/>
            <person name="Cusick C."/>
            <person name="Shea T."/>
            <person name="Young S."/>
            <person name="Neafsey D."/>
            <person name="Nusbaum C."/>
            <person name="Birren B."/>
        </authorList>
    </citation>
    <scope>NUCLEOTIDE SEQUENCE</scope>
    <source>
        <strain evidence="3">9E7_DIV0242</strain>
    </source>
</reference>
<dbReference type="PANTHER" id="PTHR37305">
    <property type="entry name" value="INTEGRAL MEMBRANE PROTEIN-RELATED"/>
    <property type="match status" value="1"/>
</dbReference>
<organism evidence="2">
    <name type="scientific">Candidatus Enterococcus clewellii</name>
    <dbReference type="NCBI Taxonomy" id="1834193"/>
    <lineage>
        <taxon>Bacteria</taxon>
        <taxon>Bacillati</taxon>
        <taxon>Bacillota</taxon>
        <taxon>Bacilli</taxon>
        <taxon>Lactobacillales</taxon>
        <taxon>Enterococcaceae</taxon>
        <taxon>Enterococcus</taxon>
    </lineage>
</organism>
<proteinExistence type="predicted"/>
<feature type="transmembrane region" description="Helical" evidence="1">
    <location>
        <begin position="355"/>
        <end position="373"/>
    </location>
</feature>
<reference evidence="3" key="3">
    <citation type="submission" date="2024-03" db="EMBL/GenBank/DDBJ databases">
        <title>The Genome Sequence of Enterococcus sp. DIV0242b.</title>
        <authorList>
            <consortium name="The Broad Institute Genomics Platform"/>
            <consortium name="The Broad Institute Microbial Omics Core"/>
            <consortium name="The Broad Institute Genomic Center for Infectious Diseases"/>
            <person name="Earl A."/>
            <person name="Manson A."/>
            <person name="Gilmore M."/>
            <person name="Schwartman J."/>
            <person name="Shea T."/>
            <person name="Abouelleil A."/>
            <person name="Cao P."/>
            <person name="Chapman S."/>
            <person name="Cusick C."/>
            <person name="Young S."/>
            <person name="Neafsey D."/>
            <person name="Nusbaum C."/>
            <person name="Birren B."/>
        </authorList>
    </citation>
    <scope>NUCLEOTIDE SEQUENCE</scope>
    <source>
        <strain evidence="3">9E7_DIV0242</strain>
    </source>
</reference>
<reference evidence="2" key="1">
    <citation type="submission" date="2017-05" db="EMBL/GenBank/DDBJ databases">
        <title>The Genome Sequence of Enterococcus sp. 9E7_DIV0242.</title>
        <authorList>
            <consortium name="The Broad Institute Genomics Platform"/>
            <consortium name="The Broad Institute Genomic Center for Infectious Diseases"/>
            <person name="Earl A."/>
            <person name="Manson A."/>
            <person name="Schwartman J."/>
            <person name="Gilmore M."/>
            <person name="Abouelleil A."/>
            <person name="Cao P."/>
            <person name="Chapman S."/>
            <person name="Cusick C."/>
            <person name="Shea T."/>
            <person name="Young S."/>
            <person name="Neafsey D."/>
            <person name="Nusbaum C."/>
            <person name="Birren B."/>
        </authorList>
    </citation>
    <scope>NUCLEOTIDE SEQUENCE [LARGE SCALE GENOMIC DNA]</scope>
    <source>
        <strain evidence="2">9E7_DIV0242</strain>
    </source>
</reference>
<dbReference type="AlphaFoldDB" id="A0A242K6Q4"/>
<keyword evidence="1" id="KW-1133">Transmembrane helix</keyword>
<dbReference type="PANTHER" id="PTHR37305:SF1">
    <property type="entry name" value="MEMBRANE PROTEIN"/>
    <property type="match status" value="1"/>
</dbReference>
<feature type="transmembrane region" description="Helical" evidence="1">
    <location>
        <begin position="170"/>
        <end position="194"/>
    </location>
</feature>
<dbReference type="GO" id="GO:0005886">
    <property type="term" value="C:plasma membrane"/>
    <property type="evidence" value="ECO:0007669"/>
    <property type="project" value="UniProtKB-SubCell"/>
</dbReference>
<keyword evidence="1" id="KW-0472">Membrane</keyword>
<evidence type="ECO:0000313" key="4">
    <source>
        <dbReference type="Proteomes" id="UP000195141"/>
    </source>
</evidence>
<accession>A0A242K6Q4</accession>